<evidence type="ECO:0000256" key="3">
    <source>
        <dbReference type="ARBA" id="ARBA00023242"/>
    </source>
</evidence>
<dbReference type="PROSITE" id="PS00854">
    <property type="entry name" value="PROTEASOME_BETA_1"/>
    <property type="match status" value="1"/>
</dbReference>
<evidence type="ECO:0000313" key="5">
    <source>
        <dbReference type="EMBL" id="KAL0484679.1"/>
    </source>
</evidence>
<evidence type="ECO:0000313" key="6">
    <source>
        <dbReference type="Proteomes" id="UP001431209"/>
    </source>
</evidence>
<keyword evidence="6" id="KW-1185">Reference proteome</keyword>
<dbReference type="PANTHER" id="PTHR32194:SF2">
    <property type="entry name" value="PROTEASOME SUBUNIT BETA TYPE-1"/>
    <property type="match status" value="1"/>
</dbReference>
<evidence type="ECO:0000256" key="1">
    <source>
        <dbReference type="ARBA" id="ARBA00022490"/>
    </source>
</evidence>
<organism evidence="5 6">
    <name type="scientific">Acrasis kona</name>
    <dbReference type="NCBI Taxonomy" id="1008807"/>
    <lineage>
        <taxon>Eukaryota</taxon>
        <taxon>Discoba</taxon>
        <taxon>Heterolobosea</taxon>
        <taxon>Tetramitia</taxon>
        <taxon>Eutetramitia</taxon>
        <taxon>Acrasidae</taxon>
        <taxon>Acrasis</taxon>
    </lineage>
</organism>
<dbReference type="InterPro" id="IPR035206">
    <property type="entry name" value="Proteasome_beta2"/>
</dbReference>
<dbReference type="FunFam" id="3.60.20.10:FF:000008">
    <property type="entry name" value="Proteasome subunit beta type-4"/>
    <property type="match status" value="1"/>
</dbReference>
<name>A0AAW2Z6Y8_9EUKA</name>
<proteinExistence type="inferred from homology"/>
<keyword evidence="3 4" id="KW-0539">Nucleus</keyword>
<dbReference type="InterPro" id="IPR001353">
    <property type="entry name" value="Proteasome_sua/b"/>
</dbReference>
<dbReference type="Pfam" id="PF00227">
    <property type="entry name" value="Proteasome"/>
    <property type="match status" value="1"/>
</dbReference>
<keyword evidence="2 4" id="KW-0647">Proteasome</keyword>
<dbReference type="GO" id="GO:0005737">
    <property type="term" value="C:cytoplasm"/>
    <property type="evidence" value="ECO:0007669"/>
    <property type="project" value="UniProtKB-SubCell"/>
</dbReference>
<dbReference type="EMBL" id="JAOPGA020001063">
    <property type="protein sequence ID" value="KAL0484679.1"/>
    <property type="molecule type" value="Genomic_DNA"/>
</dbReference>
<dbReference type="InterPro" id="IPR016050">
    <property type="entry name" value="Proteasome_bsu_CS"/>
</dbReference>
<reference evidence="5 6" key="1">
    <citation type="submission" date="2024-03" db="EMBL/GenBank/DDBJ databases">
        <title>The Acrasis kona genome and developmental transcriptomes reveal deep origins of eukaryotic multicellular pathways.</title>
        <authorList>
            <person name="Sheikh S."/>
            <person name="Fu C.-J."/>
            <person name="Brown M.W."/>
            <person name="Baldauf S.L."/>
        </authorList>
    </citation>
    <scope>NUCLEOTIDE SEQUENCE [LARGE SCALE GENOMIC DNA]</scope>
    <source>
        <strain evidence="5 6">ATCC MYA-3509</strain>
    </source>
</reference>
<dbReference type="Gene3D" id="3.60.20.10">
    <property type="entry name" value="Glutamine Phosphoribosylpyrophosphate, subunit 1, domain 1"/>
    <property type="match status" value="1"/>
</dbReference>
<comment type="function">
    <text evidence="4">Component of the proteasome, a multicatalytic proteinase complex which is characterized by its ability to cleave peptides with Arg, Phe, Tyr, Leu, and Glu adjacent to the leaving group at neutral or slightly basic pH. The proteasome has an ATP-dependent proteolytic activity.</text>
</comment>
<dbReference type="Proteomes" id="UP001431209">
    <property type="component" value="Unassembled WGS sequence"/>
</dbReference>
<dbReference type="GO" id="GO:0010498">
    <property type="term" value="P:proteasomal protein catabolic process"/>
    <property type="evidence" value="ECO:0007669"/>
    <property type="project" value="InterPro"/>
</dbReference>
<comment type="subunit">
    <text evidence="4">Component of the proteasome complex.</text>
</comment>
<protein>
    <recommendedName>
        <fullName evidence="4">Proteasome subunit beta</fullName>
    </recommendedName>
</protein>
<keyword evidence="1 4" id="KW-0963">Cytoplasm</keyword>
<comment type="similarity">
    <text evidence="4">Belongs to the peptidase T1B family.</text>
</comment>
<dbReference type="PROSITE" id="PS51476">
    <property type="entry name" value="PROTEASOME_BETA_2"/>
    <property type="match status" value="1"/>
</dbReference>
<dbReference type="AlphaFoldDB" id="A0AAW2Z6Y8"/>
<dbReference type="InterPro" id="IPR023333">
    <property type="entry name" value="Proteasome_suB-type"/>
</dbReference>
<comment type="caution">
    <text evidence="5">The sequence shown here is derived from an EMBL/GenBank/DDBJ whole genome shotgun (WGS) entry which is preliminary data.</text>
</comment>
<dbReference type="PANTHER" id="PTHR32194">
    <property type="entry name" value="METALLOPROTEASE TLDD"/>
    <property type="match status" value="1"/>
</dbReference>
<accession>A0AAW2Z6Y8</accession>
<dbReference type="SUPFAM" id="SSF56235">
    <property type="entry name" value="N-terminal nucleophile aminohydrolases (Ntn hydrolases)"/>
    <property type="match status" value="1"/>
</dbReference>
<comment type="subcellular location">
    <subcellularLocation>
        <location evidence="4">Cytoplasm</location>
    </subcellularLocation>
    <subcellularLocation>
        <location evidence="4">Nucleus</location>
    </subcellularLocation>
</comment>
<dbReference type="GO" id="GO:0005634">
    <property type="term" value="C:nucleus"/>
    <property type="evidence" value="ECO:0007669"/>
    <property type="project" value="UniProtKB-SubCell"/>
</dbReference>
<dbReference type="CDD" id="cd03758">
    <property type="entry name" value="proteasome_beta_type_2"/>
    <property type="match status" value="1"/>
</dbReference>
<dbReference type="GO" id="GO:0005839">
    <property type="term" value="C:proteasome core complex"/>
    <property type="evidence" value="ECO:0007669"/>
    <property type="project" value="InterPro"/>
</dbReference>
<evidence type="ECO:0000256" key="4">
    <source>
        <dbReference type="RuleBase" id="RU004203"/>
    </source>
</evidence>
<sequence>MSDCVIGIVGKDYVLLAADATAAFSIILMKDNEDKILKLDDNKLLAASGEAGDRVQFTEYIQKNLSLYKFRNDRALSTHGAAHFLRGELATALRKNPYQVNMLLAGYDKEIGGSLYYVDYLASMQKVPFGAHGYGSYFVWSILDKYAHLDMDLDEGIDVLNKCIAEVQKRLLLSTPRFIVKVVDKNGTREVSLDNSERAKIQQDKMDA</sequence>
<dbReference type="InterPro" id="IPR029055">
    <property type="entry name" value="Ntn_hydrolases_N"/>
</dbReference>
<evidence type="ECO:0000256" key="2">
    <source>
        <dbReference type="ARBA" id="ARBA00022942"/>
    </source>
</evidence>
<gene>
    <name evidence="5" type="ORF">AKO1_003512</name>
</gene>